<dbReference type="AlphaFoldDB" id="A0A5M6BWJ5"/>
<evidence type="ECO:0000313" key="4">
    <source>
        <dbReference type="Proteomes" id="UP000322225"/>
    </source>
</evidence>
<dbReference type="GeneID" id="43591569"/>
<proteinExistence type="predicted"/>
<dbReference type="Proteomes" id="UP000322225">
    <property type="component" value="Chromosome 8"/>
</dbReference>
<feature type="signal peptide" evidence="2">
    <location>
        <begin position="1"/>
        <end position="21"/>
    </location>
</feature>
<dbReference type="KEGG" id="ksn:43591569"/>
<dbReference type="InterPro" id="IPR024655">
    <property type="entry name" value="Asl1_glyco_hydro_catalytic"/>
</dbReference>
<dbReference type="EMBL" id="CP144058">
    <property type="protein sequence ID" value="WWD20455.1"/>
    <property type="molecule type" value="Genomic_DNA"/>
</dbReference>
<evidence type="ECO:0000256" key="1">
    <source>
        <dbReference type="SAM" id="MobiDB-lite"/>
    </source>
</evidence>
<dbReference type="GO" id="GO:0071966">
    <property type="term" value="P:fungal-type cell wall polysaccharide metabolic process"/>
    <property type="evidence" value="ECO:0007669"/>
    <property type="project" value="TreeGrafter"/>
</dbReference>
<keyword evidence="2" id="KW-0732">Signal</keyword>
<accession>A0A5M6BWJ5</accession>
<reference evidence="3" key="1">
    <citation type="submission" date="2017-08" db="EMBL/GenBank/DDBJ databases">
        <authorList>
            <person name="Cuomo C."/>
            <person name="Billmyre B."/>
            <person name="Heitman J."/>
        </authorList>
    </citation>
    <scope>NUCLEOTIDE SEQUENCE</scope>
    <source>
        <strain evidence="3">CBS 12478</strain>
    </source>
</reference>
<protein>
    <submittedName>
        <fullName evidence="3">Uncharacterized protein</fullName>
    </submittedName>
</protein>
<dbReference type="SUPFAM" id="SSF51445">
    <property type="entry name" value="(Trans)glycosidases"/>
    <property type="match status" value="1"/>
</dbReference>
<dbReference type="PANTHER" id="PTHR34154:SF14">
    <property type="entry name" value="ASL1-LIKE GLYCOSYL HYDROLASE CATALYTIC DOMAIN-CONTAINING PROTEIN"/>
    <property type="match status" value="1"/>
</dbReference>
<organism evidence="3 4">
    <name type="scientific">Kwoniella shandongensis</name>
    <dbReference type="NCBI Taxonomy" id="1734106"/>
    <lineage>
        <taxon>Eukaryota</taxon>
        <taxon>Fungi</taxon>
        <taxon>Dikarya</taxon>
        <taxon>Basidiomycota</taxon>
        <taxon>Agaricomycotina</taxon>
        <taxon>Tremellomycetes</taxon>
        <taxon>Tremellales</taxon>
        <taxon>Cryptococcaceae</taxon>
        <taxon>Kwoniella</taxon>
    </lineage>
</organism>
<feature type="region of interest" description="Disordered" evidence="1">
    <location>
        <begin position="67"/>
        <end position="111"/>
    </location>
</feature>
<dbReference type="InterPro" id="IPR053183">
    <property type="entry name" value="ASL1"/>
</dbReference>
<name>A0A5M6BWJ5_9TREE</name>
<dbReference type="GO" id="GO:0009277">
    <property type="term" value="C:fungal-type cell wall"/>
    <property type="evidence" value="ECO:0007669"/>
    <property type="project" value="TreeGrafter"/>
</dbReference>
<dbReference type="PANTHER" id="PTHR34154">
    <property type="entry name" value="ALKALI-SENSITIVE LINKAGE PROTEIN 1"/>
    <property type="match status" value="1"/>
</dbReference>
<dbReference type="Pfam" id="PF11790">
    <property type="entry name" value="Glyco_hydro_cc"/>
    <property type="match status" value="1"/>
</dbReference>
<dbReference type="InterPro" id="IPR017853">
    <property type="entry name" value="GH"/>
</dbReference>
<feature type="chain" id="PRO_5043949588" evidence="2">
    <location>
        <begin position="22"/>
        <end position="432"/>
    </location>
</feature>
<keyword evidence="4" id="KW-1185">Reference proteome</keyword>
<evidence type="ECO:0000313" key="3">
    <source>
        <dbReference type="EMBL" id="WWD20455.1"/>
    </source>
</evidence>
<gene>
    <name evidence="3" type="ORF">CI109_104931</name>
</gene>
<dbReference type="RefSeq" id="XP_031858307.1">
    <property type="nucleotide sequence ID" value="XM_032007401.1"/>
</dbReference>
<sequence>MQFSTLVSVLALLATTTPVLSRTSHPHAAGAHRRHLAKQQARVENAVLKREIEEQYVRDFPARAVEPKRRRTVKNRRGASCRARTTTTSASAAETDSATPTPTDDSAVTATGTPTDAVAAEIETASSVESESASGVPNNQYYAPTQAATTSSSTANAAATSSSTSPAAAAATTAASSSSGSSSDLTPNGIKAGIAGGDAYDQIKDHIGWWYDWSAVPSGHSGAPIAVNMVWGAGTLDGTDSSRMSAFKAITTPPKYIMGFEEPDCSTQGSANMDIATGASVWNSVIAPWKSQGSLLISPSMCHQKAEEYIQWLAGFTKQISTPFDIVNLHINKNSMEGVKADLDYYWSVYQKPMWVTEFACVDDSSSFIPCTDQGEINSYINDIVDLFEADDRVYAYAYSNGEGLGDVWPMTVNGALTQSGQTYINAVSKYH</sequence>
<feature type="compositionally biased region" description="Basic residues" evidence="1">
    <location>
        <begin position="68"/>
        <end position="79"/>
    </location>
</feature>
<dbReference type="OrthoDB" id="5959761at2759"/>
<reference evidence="3" key="2">
    <citation type="submission" date="2024-01" db="EMBL/GenBank/DDBJ databases">
        <title>Comparative genomics of Cryptococcus and Kwoniella reveals pathogenesis evolution and contrasting modes of karyotype evolution via chromosome fusion or intercentromeric recombination.</title>
        <authorList>
            <person name="Coelho M.A."/>
            <person name="David-Palma M."/>
            <person name="Shea T."/>
            <person name="Bowers K."/>
            <person name="McGinley-Smith S."/>
            <person name="Mohammad A.W."/>
            <person name="Gnirke A."/>
            <person name="Yurkov A.M."/>
            <person name="Nowrousian M."/>
            <person name="Sun S."/>
            <person name="Cuomo C.A."/>
            <person name="Heitman J."/>
        </authorList>
    </citation>
    <scope>NUCLEOTIDE SEQUENCE</scope>
    <source>
        <strain evidence="3">CBS 12478</strain>
    </source>
</reference>
<feature type="compositionally biased region" description="Low complexity" evidence="1">
    <location>
        <begin position="80"/>
        <end position="107"/>
    </location>
</feature>
<evidence type="ECO:0000256" key="2">
    <source>
        <dbReference type="SAM" id="SignalP"/>
    </source>
</evidence>